<dbReference type="STRING" id="52689.AKG39_18115"/>
<organism evidence="1 2">
    <name type="scientific">Acetobacterium bakii</name>
    <dbReference type="NCBI Taxonomy" id="52689"/>
    <lineage>
        <taxon>Bacteria</taxon>
        <taxon>Bacillati</taxon>
        <taxon>Bacillota</taxon>
        <taxon>Clostridia</taxon>
        <taxon>Eubacteriales</taxon>
        <taxon>Eubacteriaceae</taxon>
        <taxon>Acetobacterium</taxon>
    </lineage>
</organism>
<dbReference type="RefSeq" id="WP_050741812.1">
    <property type="nucleotide sequence ID" value="NZ_LGYO01000067.1"/>
</dbReference>
<dbReference type="Gene3D" id="3.40.50.300">
    <property type="entry name" value="P-loop containing nucleotide triphosphate hydrolases"/>
    <property type="match status" value="1"/>
</dbReference>
<comment type="caution">
    <text evidence="1">The sequence shown here is derived from an EMBL/GenBank/DDBJ whole genome shotgun (WGS) entry which is preliminary data.</text>
</comment>
<accession>A0A0L6TW69</accession>
<proteinExistence type="predicted"/>
<evidence type="ECO:0000313" key="1">
    <source>
        <dbReference type="EMBL" id="KNZ40312.1"/>
    </source>
</evidence>
<gene>
    <name evidence="1" type="ORF">AKG39_18115</name>
</gene>
<dbReference type="OrthoDB" id="9809450at2"/>
<sequence length="74" mass="8070">MLVTALLSGCGAMMITHDIAATMKIADRIAVFCAGTTVEVAPIENFRNNGGDLRNPYTRALWMALPEWLTDIES</sequence>
<dbReference type="AlphaFoldDB" id="A0A0L6TW69"/>
<dbReference type="InterPro" id="IPR027417">
    <property type="entry name" value="P-loop_NTPase"/>
</dbReference>
<keyword evidence="2" id="KW-1185">Reference proteome</keyword>
<evidence type="ECO:0008006" key="3">
    <source>
        <dbReference type="Google" id="ProtNLM"/>
    </source>
</evidence>
<reference evidence="2" key="1">
    <citation type="submission" date="2015-07" db="EMBL/GenBank/DDBJ databases">
        <title>Draft genome sequence of Acetobacterium bakii DSM 8293, a potential psychrophilic chemical producer through syngas fermentation.</title>
        <authorList>
            <person name="Song Y."/>
            <person name="Hwang S."/>
            <person name="Cho B.-K."/>
        </authorList>
    </citation>
    <scope>NUCLEOTIDE SEQUENCE [LARGE SCALE GENOMIC DNA]</scope>
    <source>
        <strain evidence="2">DSM 8239</strain>
    </source>
</reference>
<evidence type="ECO:0000313" key="2">
    <source>
        <dbReference type="Proteomes" id="UP000036873"/>
    </source>
</evidence>
<dbReference type="EMBL" id="LGYO01000067">
    <property type="protein sequence ID" value="KNZ40312.1"/>
    <property type="molecule type" value="Genomic_DNA"/>
</dbReference>
<dbReference type="SUPFAM" id="SSF52540">
    <property type="entry name" value="P-loop containing nucleoside triphosphate hydrolases"/>
    <property type="match status" value="1"/>
</dbReference>
<dbReference type="Proteomes" id="UP000036873">
    <property type="component" value="Unassembled WGS sequence"/>
</dbReference>
<protein>
    <recommendedName>
        <fullName evidence="3">ABC transporter ATP-binding protein</fullName>
    </recommendedName>
</protein>
<name>A0A0L6TW69_9FIRM</name>